<dbReference type="RefSeq" id="WP_114547204.1">
    <property type="nucleotide sequence ID" value="NZ_PPTT01000026.1"/>
</dbReference>
<evidence type="ECO:0000256" key="1">
    <source>
        <dbReference type="SAM" id="Phobius"/>
    </source>
</evidence>
<comment type="caution">
    <text evidence="3">The sequence shown here is derived from an EMBL/GenBank/DDBJ whole genome shotgun (WGS) entry which is preliminary data.</text>
</comment>
<keyword evidence="1" id="KW-0472">Membrane</keyword>
<protein>
    <submittedName>
        <fullName evidence="3">Holotricin-3</fullName>
    </submittedName>
</protein>
<accession>A0A3N0IUK6</accession>
<dbReference type="Proteomes" id="UP000253817">
    <property type="component" value="Unassembled WGS sequence"/>
</dbReference>
<keyword evidence="4" id="KW-1185">Reference proteome</keyword>
<name>A0A3N0IUK6_9ACTN</name>
<feature type="transmembrane region" description="Helical" evidence="1">
    <location>
        <begin position="61"/>
        <end position="79"/>
    </location>
</feature>
<dbReference type="OrthoDB" id="3174475at2"/>
<gene>
    <name evidence="2" type="ORF">C1876_13270</name>
    <name evidence="3" type="ORF">DMP09_13330</name>
</gene>
<evidence type="ECO:0000313" key="2">
    <source>
        <dbReference type="EMBL" id="RDB67404.1"/>
    </source>
</evidence>
<sequence length="94" mass="11021">MADDNRRAGDWQRRDLRQNADDLIEEPNAKPWHRQTFWIVFFLVIFWPVGIVLCWKSNWHIAIKIIVTVLIALFVYFSVTMSQAVMTLQSTGAI</sequence>
<keyword evidence="1" id="KW-0812">Transmembrane</keyword>
<reference evidence="2 4" key="1">
    <citation type="journal article" date="2018" name="Elife">
        <title>Discovery and characterization of a prevalent human gut bacterial enzyme sufficient for the inactivation of a family of plant toxins.</title>
        <authorList>
            <person name="Koppel N."/>
            <person name="Bisanz J.E."/>
            <person name="Pandelia M.E."/>
            <person name="Turnbaugh P.J."/>
            <person name="Balskus E.P."/>
        </authorList>
    </citation>
    <scope>NUCLEOTIDE SEQUENCE [LARGE SCALE GENOMIC DNA]</scope>
    <source>
        <strain evidence="2 4">DSM 16107</strain>
    </source>
</reference>
<evidence type="ECO:0000313" key="5">
    <source>
        <dbReference type="Proteomes" id="UP000270112"/>
    </source>
</evidence>
<evidence type="ECO:0000313" key="3">
    <source>
        <dbReference type="EMBL" id="RNM40645.1"/>
    </source>
</evidence>
<dbReference type="AlphaFoldDB" id="A0A3N0IUK6"/>
<keyword evidence="1" id="KW-1133">Transmembrane helix</keyword>
<reference evidence="3" key="3">
    <citation type="journal article" date="2019" name="Microbiol. Resour. Announc.">
        <title>Draft Genome Sequences of Type Strains of Gordonibacter faecihominis, Paraeggerthella hongkongensis, Parvibacter caecicola,Slackia equolifaciens, Slackia faecicanis, and Slackia isoflavoniconvertens.</title>
        <authorList>
            <person name="Danylec N."/>
            <person name="Stoll D.A."/>
            <person name="Dotsch A."/>
            <person name="Huch M."/>
        </authorList>
    </citation>
    <scope>NUCLEOTIDE SEQUENCE</scope>
    <source>
        <strain evidence="3">DSM 16107</strain>
    </source>
</reference>
<evidence type="ECO:0000313" key="4">
    <source>
        <dbReference type="Proteomes" id="UP000253817"/>
    </source>
</evidence>
<proteinExistence type="predicted"/>
<feature type="transmembrane region" description="Helical" evidence="1">
    <location>
        <begin position="36"/>
        <end position="54"/>
    </location>
</feature>
<dbReference type="Proteomes" id="UP000270112">
    <property type="component" value="Unassembled WGS sequence"/>
</dbReference>
<dbReference type="EMBL" id="PPTT01000026">
    <property type="protein sequence ID" value="RDB67404.1"/>
    <property type="molecule type" value="Genomic_DNA"/>
</dbReference>
<dbReference type="EMBL" id="QICC01000070">
    <property type="protein sequence ID" value="RNM40645.1"/>
    <property type="molecule type" value="Genomic_DNA"/>
</dbReference>
<organism evidence="3 5">
    <name type="scientific">Eggerthella sinensis</name>
    <dbReference type="NCBI Taxonomy" id="242230"/>
    <lineage>
        <taxon>Bacteria</taxon>
        <taxon>Bacillati</taxon>
        <taxon>Actinomycetota</taxon>
        <taxon>Coriobacteriia</taxon>
        <taxon>Eggerthellales</taxon>
        <taxon>Eggerthellaceae</taxon>
        <taxon>Eggerthella</taxon>
    </lineage>
</organism>
<reference evidence="5" key="2">
    <citation type="submission" date="2018-05" db="EMBL/GenBank/DDBJ databases">
        <title>Genome Sequencing of selected type strains of the family Eggerthellaceae.</title>
        <authorList>
            <person name="Danylec N."/>
            <person name="Stoll D.A."/>
            <person name="Doetsch A."/>
            <person name="Huch M."/>
        </authorList>
    </citation>
    <scope>NUCLEOTIDE SEQUENCE [LARGE SCALE GENOMIC DNA]</scope>
    <source>
        <strain evidence="5">DSM 16107</strain>
    </source>
</reference>